<gene>
    <name evidence="1" type="ORF">CSSPJE1EN2_LOCUS1802</name>
</gene>
<name>A0ABP1A8D6_9BRYO</name>
<evidence type="ECO:0000313" key="1">
    <source>
        <dbReference type="EMBL" id="CAK9858807.1"/>
    </source>
</evidence>
<reference evidence="1 2" key="1">
    <citation type="submission" date="2024-03" db="EMBL/GenBank/DDBJ databases">
        <authorList>
            <consortium name="ELIXIR-Norway"/>
            <consortium name="Elixir Norway"/>
        </authorList>
    </citation>
    <scope>NUCLEOTIDE SEQUENCE [LARGE SCALE GENOMIC DNA]</scope>
</reference>
<organism evidence="1 2">
    <name type="scientific">Sphagnum jensenii</name>
    <dbReference type="NCBI Taxonomy" id="128206"/>
    <lineage>
        <taxon>Eukaryota</taxon>
        <taxon>Viridiplantae</taxon>
        <taxon>Streptophyta</taxon>
        <taxon>Embryophyta</taxon>
        <taxon>Bryophyta</taxon>
        <taxon>Sphagnophytina</taxon>
        <taxon>Sphagnopsida</taxon>
        <taxon>Sphagnales</taxon>
        <taxon>Sphagnaceae</taxon>
        <taxon>Sphagnum</taxon>
    </lineage>
</organism>
<protein>
    <submittedName>
        <fullName evidence="1">Uncharacterized protein</fullName>
    </submittedName>
</protein>
<keyword evidence="2" id="KW-1185">Reference proteome</keyword>
<evidence type="ECO:0000313" key="2">
    <source>
        <dbReference type="Proteomes" id="UP001497522"/>
    </source>
</evidence>
<dbReference type="Proteomes" id="UP001497522">
    <property type="component" value="Chromosome 1"/>
</dbReference>
<dbReference type="EMBL" id="OZ023702">
    <property type="protein sequence ID" value="CAK9858807.1"/>
    <property type="molecule type" value="Genomic_DNA"/>
</dbReference>
<proteinExistence type="predicted"/>
<accession>A0ABP1A8D6</accession>
<sequence length="113" mass="12242">MVEGGKRLADQMVLTQCGRSSGYRRFLDSHKHGSGGATNYYTGQNVTKRKGKKCKGLEHGGREEVGREAGRGRSSGCGCMQAEVGSGFIPRHTVRLELRGDGFQGMGSYDSLR</sequence>